<dbReference type="Proteomes" id="UP000217838">
    <property type="component" value="Unassembled WGS sequence"/>
</dbReference>
<protein>
    <recommendedName>
        <fullName evidence="2">chorismate mutase</fullName>
        <ecNumber evidence="2">5.4.99.5</ecNumber>
    </recommendedName>
</protein>
<evidence type="ECO:0000259" key="6">
    <source>
        <dbReference type="PROSITE" id="PS51168"/>
    </source>
</evidence>
<evidence type="ECO:0000256" key="1">
    <source>
        <dbReference type="ARBA" id="ARBA00004817"/>
    </source>
</evidence>
<feature type="domain" description="Chorismate mutase" evidence="6">
    <location>
        <begin position="26"/>
        <end position="119"/>
    </location>
</feature>
<evidence type="ECO:0000256" key="2">
    <source>
        <dbReference type="ARBA" id="ARBA00012404"/>
    </source>
</evidence>
<dbReference type="NCBIfam" id="TIGR01806">
    <property type="entry name" value="CM_mono2"/>
    <property type="match status" value="1"/>
</dbReference>
<dbReference type="InterPro" id="IPR002701">
    <property type="entry name" value="CM_II_prokaryot"/>
</dbReference>
<dbReference type="GO" id="GO:0009697">
    <property type="term" value="P:salicylic acid biosynthetic process"/>
    <property type="evidence" value="ECO:0007669"/>
    <property type="project" value="TreeGrafter"/>
</dbReference>
<dbReference type="EMBL" id="NVUU01000021">
    <property type="protein sequence ID" value="PCI95381.1"/>
    <property type="molecule type" value="Genomic_DNA"/>
</dbReference>
<feature type="chain" id="PRO_5012562759" description="chorismate mutase" evidence="5">
    <location>
        <begin position="27"/>
        <end position="194"/>
    </location>
</feature>
<dbReference type="SUPFAM" id="SSF48600">
    <property type="entry name" value="Chorismate mutase II"/>
    <property type="match status" value="1"/>
</dbReference>
<dbReference type="EC" id="5.4.99.5" evidence="2"/>
<reference evidence="8" key="1">
    <citation type="submission" date="2017-08" db="EMBL/GenBank/DDBJ databases">
        <title>A dynamic microbial community with high functional redundancy inhabits the cold, oxic subseafloor aquifer.</title>
        <authorList>
            <person name="Tully B.J."/>
            <person name="Wheat C.G."/>
            <person name="Glazer B.T."/>
            <person name="Huber J.A."/>
        </authorList>
    </citation>
    <scope>NUCLEOTIDE SEQUENCE [LARGE SCALE GENOMIC DNA]</scope>
</reference>
<gene>
    <name evidence="7" type="ORF">COB11_02375</name>
</gene>
<accession>A0A2A4YL05</accession>
<organism evidence="7 8">
    <name type="scientific">Aerophobetes bacterium</name>
    <dbReference type="NCBI Taxonomy" id="2030807"/>
    <lineage>
        <taxon>Bacteria</taxon>
        <taxon>Candidatus Aerophobota</taxon>
    </lineage>
</organism>
<dbReference type="GO" id="GO:0004106">
    <property type="term" value="F:chorismate mutase activity"/>
    <property type="evidence" value="ECO:0007669"/>
    <property type="project" value="UniProtKB-EC"/>
</dbReference>
<dbReference type="AlphaFoldDB" id="A0A2A4YL05"/>
<evidence type="ECO:0000313" key="8">
    <source>
        <dbReference type="Proteomes" id="UP000217838"/>
    </source>
</evidence>
<keyword evidence="3 5" id="KW-0732">Signal</keyword>
<evidence type="ECO:0000256" key="4">
    <source>
        <dbReference type="ARBA" id="ARBA00023235"/>
    </source>
</evidence>
<proteinExistence type="predicted"/>
<dbReference type="GO" id="GO:0046417">
    <property type="term" value="P:chorismate metabolic process"/>
    <property type="evidence" value="ECO:0007669"/>
    <property type="project" value="InterPro"/>
</dbReference>
<comment type="caution">
    <text evidence="7">The sequence shown here is derived from an EMBL/GenBank/DDBJ whole genome shotgun (WGS) entry which is preliminary data.</text>
</comment>
<dbReference type="InterPro" id="IPR036979">
    <property type="entry name" value="CM_dom_sf"/>
</dbReference>
<dbReference type="InterPro" id="IPR008240">
    <property type="entry name" value="Chorismate_mutase_periplasmic"/>
</dbReference>
<dbReference type="InterPro" id="IPR051331">
    <property type="entry name" value="Chorismate_mutase-related"/>
</dbReference>
<name>A0A2A4YL05_UNCAE</name>
<evidence type="ECO:0000256" key="5">
    <source>
        <dbReference type="SAM" id="SignalP"/>
    </source>
</evidence>
<dbReference type="UniPathway" id="UPA00120">
    <property type="reaction ID" value="UER00203"/>
</dbReference>
<evidence type="ECO:0000256" key="3">
    <source>
        <dbReference type="ARBA" id="ARBA00022729"/>
    </source>
</evidence>
<sequence length="194" mass="22344">MKHLFKKKRLLALCIVPLLAAAPILADSAKEAPKQEIVVDSKKKVEELSQLMAKRLDLFKKLAAYKWNNKIPIDEPKKEEAFLIAIEEKAEEKGVDPKIARAFFQSQLEAAKSIKIKAFEKWVKEDIHMHKEVVNIDETNSLIEECDNELLDAMEEKSQDLKDQKRKDHLRVMISKALKESQFPRDCIDSATNF</sequence>
<evidence type="ECO:0000313" key="7">
    <source>
        <dbReference type="EMBL" id="PCI95381.1"/>
    </source>
</evidence>
<dbReference type="PANTHER" id="PTHR38041">
    <property type="entry name" value="CHORISMATE MUTASE"/>
    <property type="match status" value="1"/>
</dbReference>
<dbReference type="InterPro" id="IPR036263">
    <property type="entry name" value="Chorismate_II_sf"/>
</dbReference>
<dbReference type="Pfam" id="PF01817">
    <property type="entry name" value="CM_2"/>
    <property type="match status" value="1"/>
</dbReference>
<keyword evidence="4" id="KW-0413">Isomerase</keyword>
<dbReference type="PANTHER" id="PTHR38041:SF2">
    <property type="entry name" value="SECRETED CHORISMATE MUTASE"/>
    <property type="match status" value="1"/>
</dbReference>
<dbReference type="Gene3D" id="1.20.59.10">
    <property type="entry name" value="Chorismate mutase"/>
    <property type="match status" value="1"/>
</dbReference>
<feature type="signal peptide" evidence="5">
    <location>
        <begin position="1"/>
        <end position="26"/>
    </location>
</feature>
<dbReference type="PROSITE" id="PS51168">
    <property type="entry name" value="CHORISMATE_MUT_2"/>
    <property type="match status" value="1"/>
</dbReference>
<comment type="pathway">
    <text evidence="1">Metabolic intermediate biosynthesis; prephenate biosynthesis; prephenate from chorismate: step 1/1.</text>
</comment>
<dbReference type="SMART" id="SM00830">
    <property type="entry name" value="CM_2"/>
    <property type="match status" value="1"/>
</dbReference>